<comment type="caution">
    <text evidence="3">The sequence shown here is derived from an EMBL/GenBank/DDBJ whole genome shotgun (WGS) entry which is preliminary data.</text>
</comment>
<keyword evidence="4" id="KW-1185">Reference proteome</keyword>
<protein>
    <submittedName>
        <fullName evidence="3">Uncharacterized protein</fullName>
    </submittedName>
</protein>
<dbReference type="EMBL" id="MU155461">
    <property type="protein sequence ID" value="KAF9473217.1"/>
    <property type="molecule type" value="Genomic_DNA"/>
</dbReference>
<reference evidence="3" key="1">
    <citation type="submission" date="2020-11" db="EMBL/GenBank/DDBJ databases">
        <authorList>
            <consortium name="DOE Joint Genome Institute"/>
            <person name="Ahrendt S."/>
            <person name="Riley R."/>
            <person name="Andreopoulos W."/>
            <person name="Labutti K."/>
            <person name="Pangilinan J."/>
            <person name="Ruiz-Duenas F.J."/>
            <person name="Barrasa J.M."/>
            <person name="Sanchez-Garcia M."/>
            <person name="Camarero S."/>
            <person name="Miyauchi S."/>
            <person name="Serrano A."/>
            <person name="Linde D."/>
            <person name="Babiker R."/>
            <person name="Drula E."/>
            <person name="Ayuso-Fernandez I."/>
            <person name="Pacheco R."/>
            <person name="Padilla G."/>
            <person name="Ferreira P."/>
            <person name="Barriuso J."/>
            <person name="Kellner H."/>
            <person name="Castanera R."/>
            <person name="Alfaro M."/>
            <person name="Ramirez L."/>
            <person name="Pisabarro A.G."/>
            <person name="Kuo A."/>
            <person name="Tritt A."/>
            <person name="Lipzen A."/>
            <person name="He G."/>
            <person name="Yan M."/>
            <person name="Ng V."/>
            <person name="Cullen D."/>
            <person name="Martin F."/>
            <person name="Rosso M.-N."/>
            <person name="Henrissat B."/>
            <person name="Hibbett D."/>
            <person name="Martinez A.T."/>
            <person name="Grigoriev I.V."/>
        </authorList>
    </citation>
    <scope>NUCLEOTIDE SEQUENCE</scope>
    <source>
        <strain evidence="3">CIRM-BRFM 674</strain>
    </source>
</reference>
<feature type="region of interest" description="Disordered" evidence="2">
    <location>
        <begin position="88"/>
        <end position="110"/>
    </location>
</feature>
<evidence type="ECO:0000313" key="4">
    <source>
        <dbReference type="Proteomes" id="UP000807469"/>
    </source>
</evidence>
<sequence length="197" mass="24343">MDTASAATTREKRAGSAGESNVVAPRQRARRRRKERERVREARKARRGRVCQWTLERDREARVERERDAEWNRQLQEWERERLESEEQWRERDKQWREREEQRRERERQWREREAEWERSQRELEIEMQKNDRILKELMKEVQWLLDLFPRVVRRPVIPRTNNLERIEDGSGVGAGDLVFCDEEVEEVEEKEEESPY</sequence>
<accession>A0A9P5YPV4</accession>
<keyword evidence="1" id="KW-0175">Coiled coil</keyword>
<feature type="region of interest" description="Disordered" evidence="2">
    <location>
        <begin position="1"/>
        <end position="49"/>
    </location>
</feature>
<dbReference type="Proteomes" id="UP000807469">
    <property type="component" value="Unassembled WGS sequence"/>
</dbReference>
<proteinExistence type="predicted"/>
<evidence type="ECO:0000256" key="1">
    <source>
        <dbReference type="SAM" id="Coils"/>
    </source>
</evidence>
<organism evidence="3 4">
    <name type="scientific">Pholiota conissans</name>
    <dbReference type="NCBI Taxonomy" id="109636"/>
    <lineage>
        <taxon>Eukaryota</taxon>
        <taxon>Fungi</taxon>
        <taxon>Dikarya</taxon>
        <taxon>Basidiomycota</taxon>
        <taxon>Agaricomycotina</taxon>
        <taxon>Agaricomycetes</taxon>
        <taxon>Agaricomycetidae</taxon>
        <taxon>Agaricales</taxon>
        <taxon>Agaricineae</taxon>
        <taxon>Strophariaceae</taxon>
        <taxon>Pholiota</taxon>
    </lineage>
</organism>
<gene>
    <name evidence="3" type="ORF">BDN70DRAFT_925293</name>
</gene>
<feature type="coiled-coil region" evidence="1">
    <location>
        <begin position="61"/>
        <end position="88"/>
    </location>
</feature>
<evidence type="ECO:0000313" key="3">
    <source>
        <dbReference type="EMBL" id="KAF9473217.1"/>
    </source>
</evidence>
<name>A0A9P5YPV4_9AGAR</name>
<evidence type="ECO:0000256" key="2">
    <source>
        <dbReference type="SAM" id="MobiDB-lite"/>
    </source>
</evidence>
<dbReference type="AlphaFoldDB" id="A0A9P5YPV4"/>